<name>B4DXW3_HUMAN</name>
<feature type="compositionally biased region" description="Pro residues" evidence="1">
    <location>
        <begin position="226"/>
        <end position="260"/>
    </location>
</feature>
<dbReference type="EMBL" id="AK302154">
    <property type="protein sequence ID" value="BAG63525.1"/>
    <property type="molecule type" value="mRNA"/>
</dbReference>
<dbReference type="PANTHER" id="PTHR48030:SF2">
    <property type="entry name" value="RRM DOMAIN-CONTAINING PROTEIN"/>
    <property type="match status" value="1"/>
</dbReference>
<feature type="region of interest" description="Disordered" evidence="1">
    <location>
        <begin position="29"/>
        <end position="84"/>
    </location>
</feature>
<evidence type="ECO:0000256" key="1">
    <source>
        <dbReference type="SAM" id="MobiDB-lite"/>
    </source>
</evidence>
<dbReference type="AlphaFoldDB" id="B4DXW3"/>
<reference evidence="2" key="1">
    <citation type="submission" date="2007-10" db="EMBL/GenBank/DDBJ databases">
        <title>NEDO human cDNA sequencing project focused on splicing variants.</title>
        <authorList>
            <person name="Wakamatsu A."/>
            <person name="Yamamoto J."/>
            <person name="Kimura K."/>
            <person name="Ishii S."/>
            <person name="Watanabe K."/>
            <person name="Sugiyama A."/>
            <person name="Murakawa K."/>
            <person name="Kaida T."/>
            <person name="Tsuchiya K."/>
            <person name="Fukuzumi Y."/>
            <person name="Kumagai A."/>
            <person name="Oishi Y."/>
            <person name="Yamamoto S."/>
            <person name="Ono Y."/>
            <person name="Komori Y."/>
            <person name="Yamazaki M."/>
            <person name="Kisu Y."/>
            <person name="Nishikawa T."/>
            <person name="Sugano S."/>
            <person name="Nomura N."/>
            <person name="Isogai T."/>
        </authorList>
    </citation>
    <scope>NUCLEOTIDE SEQUENCE</scope>
    <source>
        <tissue evidence="2">Testis</tissue>
    </source>
</reference>
<evidence type="ECO:0000313" key="2">
    <source>
        <dbReference type="EMBL" id="BAG63525.1"/>
    </source>
</evidence>
<accession>B4DXW3</accession>
<proteinExistence type="evidence at transcript level"/>
<protein>
    <submittedName>
        <fullName evidence="2">cDNA FLJ51638, moderately similar to Splicing factor 3B subunit 4</fullName>
    </submittedName>
</protein>
<dbReference type="PANTHER" id="PTHR48030">
    <property type="entry name" value="SPLICING FACTOR 3B SUBUNIT 4"/>
    <property type="match status" value="1"/>
</dbReference>
<dbReference type="PeptideAtlas" id="B4DXW3"/>
<feature type="compositionally biased region" description="Pro residues" evidence="1">
    <location>
        <begin position="71"/>
        <end position="84"/>
    </location>
</feature>
<sequence>MNGQYLCNHPITVSYAFEKDSKGERHGLAAGRLLAAQNPLSQPDRPHQLFADAPPSPSAPNPVVSSLGSGLPPPGMPPPGSFPPPVLPPGALPPGIPPAMPHHLCLLGLQDMAPHRQEPQGQDILVMDTPKLTHSHQEECPIQGCSDAAGTPWTSWFRTSPFWTPRLWGTATTPTTTWNALSWTSSNGHAPPKASILISHGSPRSYASTWYAWTSSTDAPHGYTGPPQPTPYGYQPLPPTRPTPQPPVAPRGPLWSPLPQ</sequence>
<feature type="region of interest" description="Disordered" evidence="1">
    <location>
        <begin position="218"/>
        <end position="260"/>
    </location>
</feature>
<dbReference type="InterPro" id="IPR052084">
    <property type="entry name" value="SF3B4_spliceosome_assoc"/>
</dbReference>
<feature type="compositionally biased region" description="Low complexity" evidence="1">
    <location>
        <begin position="61"/>
        <end position="70"/>
    </location>
</feature>
<organism evidence="2">
    <name type="scientific">Homo sapiens</name>
    <name type="common">Human</name>
    <dbReference type="NCBI Taxonomy" id="9606"/>
    <lineage>
        <taxon>Eukaryota</taxon>
        <taxon>Metazoa</taxon>
        <taxon>Chordata</taxon>
        <taxon>Craniata</taxon>
        <taxon>Vertebrata</taxon>
        <taxon>Euteleostomi</taxon>
        <taxon>Mammalia</taxon>
        <taxon>Eutheria</taxon>
        <taxon>Euarchontoglires</taxon>
        <taxon>Primates</taxon>
        <taxon>Haplorrhini</taxon>
        <taxon>Catarrhini</taxon>
        <taxon>Hominidae</taxon>
        <taxon>Homo</taxon>
    </lineage>
</organism>